<evidence type="ECO:0000256" key="5">
    <source>
        <dbReference type="SAM" id="Phobius"/>
    </source>
</evidence>
<gene>
    <name evidence="7" type="ORF">IAB88_04185</name>
</gene>
<evidence type="ECO:0000256" key="2">
    <source>
        <dbReference type="ARBA" id="ARBA00022692"/>
    </source>
</evidence>
<dbReference type="InterPro" id="IPR002810">
    <property type="entry name" value="NfeD-like_C"/>
</dbReference>
<sequence length="145" mass="15403">MEMWQIWAIVAAVMVAVEIFTAGFAAICLAIGAVASAVTAALGFGVKAQIIWFAVFTLFSFVVVRPIAIKMFFHKDKNARKSGVDALIGRVGVVSETIDSAANTGRVSIDGDDWKAVATGDCVIAKGEQVEVLEVNSVVLTVRKK</sequence>
<evidence type="ECO:0000313" key="7">
    <source>
        <dbReference type="EMBL" id="MBO8476171.1"/>
    </source>
</evidence>
<dbReference type="InterPro" id="IPR052165">
    <property type="entry name" value="Membrane_assoc_protease"/>
</dbReference>
<dbReference type="SUPFAM" id="SSF141322">
    <property type="entry name" value="NfeD domain-like"/>
    <property type="match status" value="1"/>
</dbReference>
<keyword evidence="2 5" id="KW-0812">Transmembrane</keyword>
<dbReference type="Proteomes" id="UP000823598">
    <property type="component" value="Unassembled WGS sequence"/>
</dbReference>
<evidence type="ECO:0000256" key="4">
    <source>
        <dbReference type="ARBA" id="ARBA00023136"/>
    </source>
</evidence>
<proteinExistence type="predicted"/>
<comment type="caution">
    <text evidence="7">The sequence shown here is derived from an EMBL/GenBank/DDBJ whole genome shotgun (WGS) entry which is preliminary data.</text>
</comment>
<dbReference type="AlphaFoldDB" id="A0A9D9IQT8"/>
<dbReference type="Pfam" id="PF01957">
    <property type="entry name" value="NfeD"/>
    <property type="match status" value="1"/>
</dbReference>
<comment type="subcellular location">
    <subcellularLocation>
        <location evidence="1">Membrane</location>
        <topology evidence="1">Multi-pass membrane protein</topology>
    </subcellularLocation>
</comment>
<keyword evidence="3 5" id="KW-1133">Transmembrane helix</keyword>
<dbReference type="GO" id="GO:0005886">
    <property type="term" value="C:plasma membrane"/>
    <property type="evidence" value="ECO:0007669"/>
    <property type="project" value="TreeGrafter"/>
</dbReference>
<feature type="transmembrane region" description="Helical" evidence="5">
    <location>
        <begin position="50"/>
        <end position="73"/>
    </location>
</feature>
<name>A0A9D9IQT8_9BACT</name>
<accession>A0A9D9IQT8</accession>
<evidence type="ECO:0000313" key="8">
    <source>
        <dbReference type="Proteomes" id="UP000823598"/>
    </source>
</evidence>
<evidence type="ECO:0000256" key="1">
    <source>
        <dbReference type="ARBA" id="ARBA00004141"/>
    </source>
</evidence>
<feature type="domain" description="NfeD-like C-terminal" evidence="6">
    <location>
        <begin position="84"/>
        <end position="144"/>
    </location>
</feature>
<keyword evidence="4 5" id="KW-0472">Membrane</keyword>
<dbReference type="Gene3D" id="2.40.50.140">
    <property type="entry name" value="Nucleic acid-binding proteins"/>
    <property type="match status" value="1"/>
</dbReference>
<evidence type="ECO:0000259" key="6">
    <source>
        <dbReference type="Pfam" id="PF01957"/>
    </source>
</evidence>
<organism evidence="7 8">
    <name type="scientific">Candidatus Limisoma faecipullorum</name>
    <dbReference type="NCBI Taxonomy" id="2840854"/>
    <lineage>
        <taxon>Bacteria</taxon>
        <taxon>Pseudomonadati</taxon>
        <taxon>Bacteroidota</taxon>
        <taxon>Bacteroidia</taxon>
        <taxon>Bacteroidales</taxon>
        <taxon>Candidatus Limisoma</taxon>
    </lineage>
</organism>
<reference evidence="7" key="1">
    <citation type="submission" date="2020-10" db="EMBL/GenBank/DDBJ databases">
        <authorList>
            <person name="Gilroy R."/>
        </authorList>
    </citation>
    <scope>NUCLEOTIDE SEQUENCE</scope>
    <source>
        <strain evidence="7">6919</strain>
    </source>
</reference>
<feature type="transmembrane region" description="Helical" evidence="5">
    <location>
        <begin position="7"/>
        <end position="38"/>
    </location>
</feature>
<protein>
    <submittedName>
        <fullName evidence="7">NfeD family protein</fullName>
    </submittedName>
</protein>
<evidence type="ECO:0000256" key="3">
    <source>
        <dbReference type="ARBA" id="ARBA00022989"/>
    </source>
</evidence>
<dbReference type="PANTHER" id="PTHR33507:SF3">
    <property type="entry name" value="INNER MEMBRANE PROTEIN YBBJ"/>
    <property type="match status" value="1"/>
</dbReference>
<reference evidence="7" key="2">
    <citation type="journal article" date="2021" name="PeerJ">
        <title>Extensive microbial diversity within the chicken gut microbiome revealed by metagenomics and culture.</title>
        <authorList>
            <person name="Gilroy R."/>
            <person name="Ravi A."/>
            <person name="Getino M."/>
            <person name="Pursley I."/>
            <person name="Horton D.L."/>
            <person name="Alikhan N.F."/>
            <person name="Baker D."/>
            <person name="Gharbi K."/>
            <person name="Hall N."/>
            <person name="Watson M."/>
            <person name="Adriaenssens E.M."/>
            <person name="Foster-Nyarko E."/>
            <person name="Jarju S."/>
            <person name="Secka A."/>
            <person name="Antonio M."/>
            <person name="Oren A."/>
            <person name="Chaudhuri R.R."/>
            <person name="La Ragione R."/>
            <person name="Hildebrand F."/>
            <person name="Pallen M.J."/>
        </authorList>
    </citation>
    <scope>NUCLEOTIDE SEQUENCE</scope>
    <source>
        <strain evidence="7">6919</strain>
    </source>
</reference>
<dbReference type="PANTHER" id="PTHR33507">
    <property type="entry name" value="INNER MEMBRANE PROTEIN YBBJ"/>
    <property type="match status" value="1"/>
</dbReference>
<dbReference type="EMBL" id="JADIMC010000048">
    <property type="protein sequence ID" value="MBO8476171.1"/>
    <property type="molecule type" value="Genomic_DNA"/>
</dbReference>
<dbReference type="InterPro" id="IPR012340">
    <property type="entry name" value="NA-bd_OB-fold"/>
</dbReference>